<feature type="domain" description="Rho-GAP" evidence="2">
    <location>
        <begin position="1"/>
        <end position="191"/>
    </location>
</feature>
<dbReference type="GO" id="GO:0007165">
    <property type="term" value="P:signal transduction"/>
    <property type="evidence" value="ECO:0007669"/>
    <property type="project" value="InterPro"/>
</dbReference>
<keyword evidence="4" id="KW-1185">Reference proteome</keyword>
<feature type="compositionally biased region" description="Basic and acidic residues" evidence="1">
    <location>
        <begin position="284"/>
        <end position="299"/>
    </location>
</feature>
<evidence type="ECO:0000259" key="2">
    <source>
        <dbReference type="PROSITE" id="PS50238"/>
    </source>
</evidence>
<sequence length="299" mass="32811">MDREHDSLKSSDSSRSSINSSIISFKFEESRHGVGLWDGDGLLSTIGFPVALDNETPATIASLLKNFLSSVKGEFVPSGFWDKLDSIAVANKNSPPNPETIEKIQFEIEQNCPSREHLHTFSYFVLHLQRVADKASTNMMTAKNLALCVFVTAKEGGEYIIRYADLIFGNIDMVGRETVASLPYSETPSLFPELEDDSADLPPWDSTMDDLEPLLMKQWFQAFSKKSPKSTGTASVDPSIPPSHCLSPILTKLTAEFNNNTTLNSLVVSSANATTGRSTNGRSTDGRNTNDKSKDSVNF</sequence>
<dbReference type="InterPro" id="IPR000198">
    <property type="entry name" value="RhoGAP_dom"/>
</dbReference>
<proteinExistence type="predicted"/>
<dbReference type="Gene3D" id="1.10.555.10">
    <property type="entry name" value="Rho GTPase activation protein"/>
    <property type="match status" value="1"/>
</dbReference>
<dbReference type="Proteomes" id="UP000193642">
    <property type="component" value="Unassembled WGS sequence"/>
</dbReference>
<dbReference type="EMBL" id="MCGO01000005">
    <property type="protein sequence ID" value="ORY51421.1"/>
    <property type="molecule type" value="Genomic_DNA"/>
</dbReference>
<dbReference type="PROSITE" id="PS50238">
    <property type="entry name" value="RHOGAP"/>
    <property type="match status" value="1"/>
</dbReference>
<evidence type="ECO:0000256" key="1">
    <source>
        <dbReference type="SAM" id="MobiDB-lite"/>
    </source>
</evidence>
<comment type="caution">
    <text evidence="3">The sequence shown here is derived from an EMBL/GenBank/DDBJ whole genome shotgun (WGS) entry which is preliminary data.</text>
</comment>
<feature type="region of interest" description="Disordered" evidence="1">
    <location>
        <begin position="272"/>
        <end position="299"/>
    </location>
</feature>
<dbReference type="OrthoDB" id="2121436at2759"/>
<evidence type="ECO:0000313" key="3">
    <source>
        <dbReference type="EMBL" id="ORY51421.1"/>
    </source>
</evidence>
<dbReference type="Pfam" id="PF00620">
    <property type="entry name" value="RhoGAP"/>
    <property type="match status" value="1"/>
</dbReference>
<dbReference type="AlphaFoldDB" id="A0A1Y2CWK5"/>
<gene>
    <name evidence="3" type="ORF">BCR33DRAFT_454426</name>
</gene>
<dbReference type="SUPFAM" id="SSF48350">
    <property type="entry name" value="GTPase activation domain, GAP"/>
    <property type="match status" value="1"/>
</dbReference>
<feature type="compositionally biased region" description="Polar residues" evidence="1">
    <location>
        <begin position="272"/>
        <end position="283"/>
    </location>
</feature>
<evidence type="ECO:0000313" key="4">
    <source>
        <dbReference type="Proteomes" id="UP000193642"/>
    </source>
</evidence>
<dbReference type="InterPro" id="IPR008936">
    <property type="entry name" value="Rho_GTPase_activation_prot"/>
</dbReference>
<reference evidence="3 4" key="1">
    <citation type="submission" date="2016-07" db="EMBL/GenBank/DDBJ databases">
        <title>Pervasive Adenine N6-methylation of Active Genes in Fungi.</title>
        <authorList>
            <consortium name="DOE Joint Genome Institute"/>
            <person name="Mondo S.J."/>
            <person name="Dannebaum R.O."/>
            <person name="Kuo R.C."/>
            <person name="Labutti K."/>
            <person name="Haridas S."/>
            <person name="Kuo A."/>
            <person name="Salamov A."/>
            <person name="Ahrendt S.R."/>
            <person name="Lipzen A."/>
            <person name="Sullivan W."/>
            <person name="Andreopoulos W.B."/>
            <person name="Clum A."/>
            <person name="Lindquist E."/>
            <person name="Daum C."/>
            <person name="Ramamoorthy G.K."/>
            <person name="Gryganskyi A."/>
            <person name="Culley D."/>
            <person name="Magnuson J.K."/>
            <person name="James T.Y."/>
            <person name="O'Malley M.A."/>
            <person name="Stajich J.E."/>
            <person name="Spatafora J.W."/>
            <person name="Visel A."/>
            <person name="Grigoriev I.V."/>
        </authorList>
    </citation>
    <scope>NUCLEOTIDE SEQUENCE [LARGE SCALE GENOMIC DNA]</scope>
    <source>
        <strain evidence="3 4">JEL800</strain>
    </source>
</reference>
<name>A0A1Y2CWK5_9FUNG</name>
<protein>
    <recommendedName>
        <fullName evidence="2">Rho-GAP domain-containing protein</fullName>
    </recommendedName>
</protein>
<organism evidence="3 4">
    <name type="scientific">Rhizoclosmatium globosum</name>
    <dbReference type="NCBI Taxonomy" id="329046"/>
    <lineage>
        <taxon>Eukaryota</taxon>
        <taxon>Fungi</taxon>
        <taxon>Fungi incertae sedis</taxon>
        <taxon>Chytridiomycota</taxon>
        <taxon>Chytridiomycota incertae sedis</taxon>
        <taxon>Chytridiomycetes</taxon>
        <taxon>Chytridiales</taxon>
        <taxon>Chytriomycetaceae</taxon>
        <taxon>Rhizoclosmatium</taxon>
    </lineage>
</organism>
<accession>A0A1Y2CWK5</accession>